<proteinExistence type="predicted"/>
<sequence length="371" mass="41400">MPISFTVATHAANVVHESTEPATSAFDFLHRVRGDRSTGSCVQFLQGQTSPPASDFVSIRSEENGFVQTVIKAYNDHHHLVIRPDDVWVAILTQFNFYVNAHAEELRSQFVDHDGKRELVVITSASMGGADFGALARQMTGEIHKNVVDDELRDWILPNFSTTSHDDTVVCAITMMSTLKAYFTYKFSFGCGLPSVTLEGERADWERLVLRLEKLSSFGPEPAAWVKLLRPILSRFVRAFDGDPDIDFWNKICDRRFRGSGAINMTGWLTAFCVWSEQGKWQAPCANDLGDEISVFGSTQQNAERGYVLDGVRYPVIYNIAVGFCEVDVKLVGNEGEVMGMMVAGHIGRLTQGELRDTVRPLLGWFVFVKG</sequence>
<dbReference type="PANTHER" id="PTHR31252:SF11">
    <property type="entry name" value="DUF4419 DOMAIN-CONTAINING PROTEIN"/>
    <property type="match status" value="1"/>
</dbReference>
<reference evidence="1" key="1">
    <citation type="submission" date="2020-11" db="EMBL/GenBank/DDBJ databases">
        <authorList>
            <consortium name="DOE Joint Genome Institute"/>
            <person name="Ahrendt S."/>
            <person name="Riley R."/>
            <person name="Andreopoulos W."/>
            <person name="Labutti K."/>
            <person name="Pangilinan J."/>
            <person name="Ruiz-Duenas F.J."/>
            <person name="Barrasa J.M."/>
            <person name="Sanchez-Garcia M."/>
            <person name="Camarero S."/>
            <person name="Miyauchi S."/>
            <person name="Serrano A."/>
            <person name="Linde D."/>
            <person name="Babiker R."/>
            <person name="Drula E."/>
            <person name="Ayuso-Fernandez I."/>
            <person name="Pacheco R."/>
            <person name="Padilla G."/>
            <person name="Ferreira P."/>
            <person name="Barriuso J."/>
            <person name="Kellner H."/>
            <person name="Castanera R."/>
            <person name="Alfaro M."/>
            <person name="Ramirez L."/>
            <person name="Pisabarro A.G."/>
            <person name="Kuo A."/>
            <person name="Tritt A."/>
            <person name="Lipzen A."/>
            <person name="He G."/>
            <person name="Yan M."/>
            <person name="Ng V."/>
            <person name="Cullen D."/>
            <person name="Martin F."/>
            <person name="Rosso M.-N."/>
            <person name="Henrissat B."/>
            <person name="Hibbett D."/>
            <person name="Martinez A.T."/>
            <person name="Grigoriev I.V."/>
        </authorList>
    </citation>
    <scope>NUCLEOTIDE SEQUENCE</scope>
    <source>
        <strain evidence="1">CBS 247.69</strain>
    </source>
</reference>
<accession>A0A9P5Y7Y8</accession>
<protein>
    <submittedName>
        <fullName evidence="1">Uncharacterized protein</fullName>
    </submittedName>
</protein>
<dbReference type="Pfam" id="PF14388">
    <property type="entry name" value="DUF4419"/>
    <property type="match status" value="1"/>
</dbReference>
<dbReference type="Proteomes" id="UP000807353">
    <property type="component" value="Unassembled WGS sequence"/>
</dbReference>
<evidence type="ECO:0000313" key="2">
    <source>
        <dbReference type="Proteomes" id="UP000807353"/>
    </source>
</evidence>
<dbReference type="EMBL" id="MU150258">
    <property type="protein sequence ID" value="KAF9463845.1"/>
    <property type="molecule type" value="Genomic_DNA"/>
</dbReference>
<organism evidence="1 2">
    <name type="scientific">Collybia nuda</name>
    <dbReference type="NCBI Taxonomy" id="64659"/>
    <lineage>
        <taxon>Eukaryota</taxon>
        <taxon>Fungi</taxon>
        <taxon>Dikarya</taxon>
        <taxon>Basidiomycota</taxon>
        <taxon>Agaricomycotina</taxon>
        <taxon>Agaricomycetes</taxon>
        <taxon>Agaricomycetidae</taxon>
        <taxon>Agaricales</taxon>
        <taxon>Tricholomatineae</taxon>
        <taxon>Clitocybaceae</taxon>
        <taxon>Collybia</taxon>
    </lineage>
</organism>
<name>A0A9P5Y7Y8_9AGAR</name>
<evidence type="ECO:0000313" key="1">
    <source>
        <dbReference type="EMBL" id="KAF9463845.1"/>
    </source>
</evidence>
<comment type="caution">
    <text evidence="1">The sequence shown here is derived from an EMBL/GenBank/DDBJ whole genome shotgun (WGS) entry which is preliminary data.</text>
</comment>
<dbReference type="OrthoDB" id="9978173at2759"/>
<keyword evidence="2" id="KW-1185">Reference proteome</keyword>
<dbReference type="AlphaFoldDB" id="A0A9P5Y7Y8"/>
<dbReference type="PANTHER" id="PTHR31252">
    <property type="entry name" value="DUF4419 DOMAIN-CONTAINING PROTEIN"/>
    <property type="match status" value="1"/>
</dbReference>
<dbReference type="InterPro" id="IPR025533">
    <property type="entry name" value="DUF4419"/>
</dbReference>
<gene>
    <name evidence="1" type="ORF">BDZ94DRAFT_1257570</name>
</gene>